<dbReference type="PROSITE" id="PS50895">
    <property type="entry name" value="SURF1"/>
    <property type="match status" value="1"/>
</dbReference>
<evidence type="ECO:0000313" key="6">
    <source>
        <dbReference type="EMBL" id="CAB4537348.1"/>
    </source>
</evidence>
<keyword evidence="2 5" id="KW-0812">Transmembrane</keyword>
<dbReference type="GO" id="GO:0016020">
    <property type="term" value="C:membrane"/>
    <property type="evidence" value="ECO:0007669"/>
    <property type="project" value="UniProtKB-SubCell"/>
</dbReference>
<keyword evidence="4 5" id="KW-0472">Membrane</keyword>
<dbReference type="EMBL" id="CAEZSJ010000052">
    <property type="protein sequence ID" value="CAB4537348.1"/>
    <property type="molecule type" value="Genomic_DNA"/>
</dbReference>
<dbReference type="PROSITE" id="PS51257">
    <property type="entry name" value="PROKAR_LIPOPROTEIN"/>
    <property type="match status" value="1"/>
</dbReference>
<reference evidence="6" key="1">
    <citation type="submission" date="2020-05" db="EMBL/GenBank/DDBJ databases">
        <authorList>
            <person name="Chiriac C."/>
            <person name="Salcher M."/>
            <person name="Ghai R."/>
            <person name="Kavagutti S V."/>
        </authorList>
    </citation>
    <scope>NUCLEOTIDE SEQUENCE</scope>
</reference>
<dbReference type="PANTHER" id="PTHR23427">
    <property type="entry name" value="SURFEIT LOCUS PROTEIN"/>
    <property type="match status" value="1"/>
</dbReference>
<accession>A0A6J6BGK9</accession>
<comment type="subcellular location">
    <subcellularLocation>
        <location evidence="1">Membrane</location>
    </subcellularLocation>
</comment>
<evidence type="ECO:0000256" key="4">
    <source>
        <dbReference type="ARBA" id="ARBA00023136"/>
    </source>
</evidence>
<evidence type="ECO:0000256" key="2">
    <source>
        <dbReference type="ARBA" id="ARBA00022692"/>
    </source>
</evidence>
<gene>
    <name evidence="6" type="ORF">UFOPK1425_00386</name>
</gene>
<protein>
    <submittedName>
        <fullName evidence="6">Unannotated protein</fullName>
    </submittedName>
</protein>
<dbReference type="InterPro" id="IPR045214">
    <property type="entry name" value="Surf1/Surf4"/>
</dbReference>
<organism evidence="6">
    <name type="scientific">freshwater metagenome</name>
    <dbReference type="NCBI Taxonomy" id="449393"/>
    <lineage>
        <taxon>unclassified sequences</taxon>
        <taxon>metagenomes</taxon>
        <taxon>ecological metagenomes</taxon>
    </lineage>
</organism>
<dbReference type="PANTHER" id="PTHR23427:SF2">
    <property type="entry name" value="SURFEIT LOCUS PROTEIN 1"/>
    <property type="match status" value="1"/>
</dbReference>
<name>A0A6J6BGK9_9ZZZZ</name>
<dbReference type="InterPro" id="IPR002994">
    <property type="entry name" value="Surf1/Shy1"/>
</dbReference>
<dbReference type="Pfam" id="PF02104">
    <property type="entry name" value="SURF1"/>
    <property type="match status" value="1"/>
</dbReference>
<sequence>MRRLFSPTSLLQSAIALALIVGCLYAANWQFGRGQFQANTNKIIAENSKLPALKETALAGLDPVANQWRKINLTGSFAPTYQELVRNRYSEGKFGFEVLTLFKSSSGKNFWVDRGWVAAGPNAMTPPVVAQPAKGQIEITARIRSENLSRQLHGSFFVTRTESPKPKSIAKLQGVDAAEFYLDLLPSLDGAIKPLTEVELPELSNGPHFAYALQWLAFAFLALVGRVLLFRETERLPLV</sequence>
<evidence type="ECO:0000256" key="1">
    <source>
        <dbReference type="ARBA" id="ARBA00004370"/>
    </source>
</evidence>
<keyword evidence="3 5" id="KW-1133">Transmembrane helix</keyword>
<dbReference type="AlphaFoldDB" id="A0A6J6BGK9"/>
<proteinExistence type="predicted"/>
<evidence type="ECO:0000256" key="5">
    <source>
        <dbReference type="SAM" id="Phobius"/>
    </source>
</evidence>
<feature type="transmembrane region" description="Helical" evidence="5">
    <location>
        <begin position="209"/>
        <end position="229"/>
    </location>
</feature>
<dbReference type="CDD" id="cd06662">
    <property type="entry name" value="SURF1"/>
    <property type="match status" value="1"/>
</dbReference>
<evidence type="ECO:0000256" key="3">
    <source>
        <dbReference type="ARBA" id="ARBA00022989"/>
    </source>
</evidence>